<evidence type="ECO:0000313" key="2">
    <source>
        <dbReference type="EMBL" id="KIH76735.1"/>
    </source>
</evidence>
<dbReference type="PANTHER" id="PTHR40516">
    <property type="entry name" value="ANTITOXIN CHPS-RELATED"/>
    <property type="match status" value="1"/>
</dbReference>
<reference evidence="2 3" key="1">
    <citation type="submission" date="2014-12" db="EMBL/GenBank/DDBJ databases">
        <title>Genomes of Geoalkalibacter ferrihydriticus and Geoalkalibacter subterraneus, two haloalkaliphilic metal-reducing members of the Geobacteraceae.</title>
        <authorList>
            <person name="Badalamenti J.P."/>
            <person name="Torres C.I."/>
            <person name="Krajmalnik-Brown R."/>
            <person name="Bond D.R."/>
        </authorList>
    </citation>
    <scope>NUCLEOTIDE SEQUENCE [LARGE SCALE GENOMIC DNA]</scope>
    <source>
        <strain evidence="2 3">DSM 17813</strain>
    </source>
</reference>
<dbReference type="SMART" id="SM00966">
    <property type="entry name" value="SpoVT_AbrB"/>
    <property type="match status" value="1"/>
</dbReference>
<dbReference type="RefSeq" id="WP_040097627.1">
    <property type="nucleotide sequence ID" value="NZ_JWJD01000002.1"/>
</dbReference>
<dbReference type="PANTHER" id="PTHR40516:SF1">
    <property type="entry name" value="ANTITOXIN CHPS-RELATED"/>
    <property type="match status" value="1"/>
</dbReference>
<dbReference type="GO" id="GO:0097351">
    <property type="term" value="F:toxin sequestering activity"/>
    <property type="evidence" value="ECO:0007669"/>
    <property type="project" value="InterPro"/>
</dbReference>
<evidence type="ECO:0000313" key="3">
    <source>
        <dbReference type="Proteomes" id="UP000035068"/>
    </source>
</evidence>
<sequence length="85" mass="9060">MSHVEAVVGIKKWGNSLGVRLPANVAKAAHLAVDQMVRITVDDGNVTISPIDGLEMTLEQRLALFDPTRHGGEAMATAPVGAEKW</sequence>
<protein>
    <submittedName>
        <fullName evidence="2">PbsX family transcriptional regulator</fullName>
    </submittedName>
</protein>
<dbReference type="GO" id="GO:0003677">
    <property type="term" value="F:DNA binding"/>
    <property type="evidence" value="ECO:0007669"/>
    <property type="project" value="InterPro"/>
</dbReference>
<dbReference type="Pfam" id="PF04014">
    <property type="entry name" value="MazE_antitoxin"/>
    <property type="match status" value="1"/>
</dbReference>
<name>A0A0C2HPA9_9BACT</name>
<organism evidence="2 3">
    <name type="scientific">Geoalkalibacter ferrihydriticus DSM 17813</name>
    <dbReference type="NCBI Taxonomy" id="1121915"/>
    <lineage>
        <taxon>Bacteria</taxon>
        <taxon>Pseudomonadati</taxon>
        <taxon>Thermodesulfobacteriota</taxon>
        <taxon>Desulfuromonadia</taxon>
        <taxon>Desulfuromonadales</taxon>
        <taxon>Geoalkalibacteraceae</taxon>
        <taxon>Geoalkalibacter</taxon>
    </lineage>
</organism>
<dbReference type="EMBL" id="JWJD01000002">
    <property type="protein sequence ID" value="KIH76735.1"/>
    <property type="molecule type" value="Genomic_DNA"/>
</dbReference>
<dbReference type="Proteomes" id="UP000035068">
    <property type="component" value="Unassembled WGS sequence"/>
</dbReference>
<dbReference type="SUPFAM" id="SSF89447">
    <property type="entry name" value="AbrB/MazE/MraZ-like"/>
    <property type="match status" value="1"/>
</dbReference>
<keyword evidence="3" id="KW-1185">Reference proteome</keyword>
<accession>A0A0C2HPA9</accession>
<feature type="domain" description="SpoVT-AbrB" evidence="1">
    <location>
        <begin position="11"/>
        <end position="55"/>
    </location>
</feature>
<dbReference type="InterPro" id="IPR007159">
    <property type="entry name" value="SpoVT-AbrB_dom"/>
</dbReference>
<dbReference type="InterPro" id="IPR037914">
    <property type="entry name" value="SpoVT-AbrB_sf"/>
</dbReference>
<gene>
    <name evidence="2" type="ORF">GFER_06240</name>
</gene>
<dbReference type="Gene3D" id="2.10.260.10">
    <property type="match status" value="1"/>
</dbReference>
<evidence type="ECO:0000259" key="1">
    <source>
        <dbReference type="SMART" id="SM00966"/>
    </source>
</evidence>
<proteinExistence type="predicted"/>
<comment type="caution">
    <text evidence="2">The sequence shown here is derived from an EMBL/GenBank/DDBJ whole genome shotgun (WGS) entry which is preliminary data.</text>
</comment>
<dbReference type="InterPro" id="IPR039052">
    <property type="entry name" value="Antitox_PemI-like"/>
</dbReference>
<dbReference type="AlphaFoldDB" id="A0A0C2HPA9"/>